<evidence type="ECO:0000256" key="1">
    <source>
        <dbReference type="ARBA" id="ARBA00023098"/>
    </source>
</evidence>
<evidence type="ECO:0000256" key="3">
    <source>
        <dbReference type="SAM" id="MobiDB-lite"/>
    </source>
</evidence>
<evidence type="ECO:0000313" key="5">
    <source>
        <dbReference type="EMBL" id="CTQ48610.1"/>
    </source>
</evidence>
<dbReference type="InterPro" id="IPR016035">
    <property type="entry name" value="Acyl_Trfase/lysoPLipase"/>
</dbReference>
<name>A0A0M6YF81_9RHOB</name>
<gene>
    <name evidence="5" type="ORF">JDO7802_00614</name>
</gene>
<feature type="active site" description="Proton acceptor" evidence="2">
    <location>
        <position position="203"/>
    </location>
</feature>
<feature type="domain" description="PNPLA" evidence="4">
    <location>
        <begin position="11"/>
        <end position="216"/>
    </location>
</feature>
<dbReference type="Gene3D" id="3.40.1090.10">
    <property type="entry name" value="Cytosolic phospholipase A2 catalytic domain"/>
    <property type="match status" value="1"/>
</dbReference>
<dbReference type="GO" id="GO:0016787">
    <property type="term" value="F:hydrolase activity"/>
    <property type="evidence" value="ECO:0007669"/>
    <property type="project" value="UniProtKB-UniRule"/>
</dbReference>
<accession>A0A0M6YF81</accession>
<feature type="short sequence motif" description="DGA/G" evidence="2">
    <location>
        <begin position="203"/>
        <end position="205"/>
    </location>
</feature>
<sequence>MTSTELSYDQLVFSGGGLRCFWHGGFMEVVEADHRLRPKRVTGSSGGALSAAVWIAGREIALRDRFEKALTTEEANFSLDDADDDAGRSAHQRVYASIVEDVLDDSATARIADGPAFQISLSTPGNCDAPTLRALVGGTIYQVEQFLAPTPRPRLASLTGMEQRLIDGRQAARDGTLHDLVRMAATVPPAFRPDDWNGEPVYDGGMVDKAPMPDPDEGRTLVLLTKRFKVLPDDDGGRIVFVQPSDDVLPGRKLDFTDPTLPQSAWDQGRDDGRHWRNKIT</sequence>
<evidence type="ECO:0000256" key="2">
    <source>
        <dbReference type="PROSITE-ProRule" id="PRU01161"/>
    </source>
</evidence>
<dbReference type="RefSeq" id="WP_055082441.1">
    <property type="nucleotide sequence ID" value="NZ_CXSU01000005.1"/>
</dbReference>
<keyword evidence="2" id="KW-0442">Lipid degradation</keyword>
<keyword evidence="1 2" id="KW-0443">Lipid metabolism</keyword>
<organism evidence="5 6">
    <name type="scientific">Jannaschia donghaensis</name>
    <dbReference type="NCBI Taxonomy" id="420998"/>
    <lineage>
        <taxon>Bacteria</taxon>
        <taxon>Pseudomonadati</taxon>
        <taxon>Pseudomonadota</taxon>
        <taxon>Alphaproteobacteria</taxon>
        <taxon>Rhodobacterales</taxon>
        <taxon>Roseobacteraceae</taxon>
        <taxon>Jannaschia</taxon>
    </lineage>
</organism>
<dbReference type="InterPro" id="IPR002641">
    <property type="entry name" value="PNPLA_dom"/>
</dbReference>
<keyword evidence="2" id="KW-0378">Hydrolase</keyword>
<feature type="active site" description="Nucleophile" evidence="2">
    <location>
        <position position="45"/>
    </location>
</feature>
<comment type="caution">
    <text evidence="2">Lacks conserved residue(s) required for the propagation of feature annotation.</text>
</comment>
<dbReference type="EMBL" id="CXSU01000005">
    <property type="protein sequence ID" value="CTQ48610.1"/>
    <property type="molecule type" value="Genomic_DNA"/>
</dbReference>
<dbReference type="AlphaFoldDB" id="A0A0M6YF81"/>
<dbReference type="SUPFAM" id="SSF52151">
    <property type="entry name" value="FabD/lysophospholipase-like"/>
    <property type="match status" value="1"/>
</dbReference>
<evidence type="ECO:0000259" key="4">
    <source>
        <dbReference type="PROSITE" id="PS51635"/>
    </source>
</evidence>
<feature type="short sequence motif" description="GXSXG" evidence="2">
    <location>
        <begin position="43"/>
        <end position="47"/>
    </location>
</feature>
<keyword evidence="6" id="KW-1185">Reference proteome</keyword>
<dbReference type="Pfam" id="PF01734">
    <property type="entry name" value="Patatin"/>
    <property type="match status" value="1"/>
</dbReference>
<evidence type="ECO:0000313" key="6">
    <source>
        <dbReference type="Proteomes" id="UP000049222"/>
    </source>
</evidence>
<feature type="region of interest" description="Disordered" evidence="3">
    <location>
        <begin position="253"/>
        <end position="281"/>
    </location>
</feature>
<dbReference type="OrthoDB" id="7401351at2"/>
<dbReference type="PROSITE" id="PS51635">
    <property type="entry name" value="PNPLA"/>
    <property type="match status" value="1"/>
</dbReference>
<proteinExistence type="predicted"/>
<dbReference type="STRING" id="420998.JDO7802_00614"/>
<protein>
    <submittedName>
        <fullName evidence="5">Patatin-like phospholipase</fullName>
    </submittedName>
</protein>
<reference evidence="5 6" key="1">
    <citation type="submission" date="2015-07" db="EMBL/GenBank/DDBJ databases">
        <authorList>
            <person name="Noorani M."/>
        </authorList>
    </citation>
    <scope>NUCLEOTIDE SEQUENCE [LARGE SCALE GENOMIC DNA]</scope>
    <source>
        <strain evidence="5 6">CECT 7802</strain>
    </source>
</reference>
<dbReference type="GO" id="GO:0016042">
    <property type="term" value="P:lipid catabolic process"/>
    <property type="evidence" value="ECO:0007669"/>
    <property type="project" value="UniProtKB-UniRule"/>
</dbReference>
<dbReference type="Proteomes" id="UP000049222">
    <property type="component" value="Unassembled WGS sequence"/>
</dbReference>